<feature type="region of interest" description="Disordered" evidence="1">
    <location>
        <begin position="222"/>
        <end position="243"/>
    </location>
</feature>
<organism evidence="2 3">
    <name type="scientific">Stachybotrys chartarum (strain CBS 109288 / IBT 7711)</name>
    <name type="common">Toxic black mold</name>
    <name type="synonym">Stilbospora chartarum</name>
    <dbReference type="NCBI Taxonomy" id="1280523"/>
    <lineage>
        <taxon>Eukaryota</taxon>
        <taxon>Fungi</taxon>
        <taxon>Dikarya</taxon>
        <taxon>Ascomycota</taxon>
        <taxon>Pezizomycotina</taxon>
        <taxon>Sordariomycetes</taxon>
        <taxon>Hypocreomycetidae</taxon>
        <taxon>Hypocreales</taxon>
        <taxon>Stachybotryaceae</taxon>
        <taxon>Stachybotrys</taxon>
    </lineage>
</organism>
<keyword evidence="3" id="KW-1185">Reference proteome</keyword>
<dbReference type="AlphaFoldDB" id="A0A084BBT9"/>
<evidence type="ECO:0000313" key="3">
    <source>
        <dbReference type="Proteomes" id="UP000028045"/>
    </source>
</evidence>
<dbReference type="OrthoDB" id="5150140at2759"/>
<dbReference type="HOGENOM" id="CLU_091789_1_0_1"/>
<dbReference type="EMBL" id="KL647405">
    <property type="protein sequence ID" value="KEY75018.1"/>
    <property type="molecule type" value="Genomic_DNA"/>
</dbReference>
<name>A0A084BBT9_STACB</name>
<reference evidence="2 3" key="1">
    <citation type="journal article" date="2014" name="BMC Genomics">
        <title>Comparative genome sequencing reveals chemotype-specific gene clusters in the toxigenic black mold Stachybotrys.</title>
        <authorList>
            <person name="Semeiks J."/>
            <person name="Borek D."/>
            <person name="Otwinowski Z."/>
            <person name="Grishin N.V."/>
        </authorList>
    </citation>
    <scope>NUCLEOTIDE SEQUENCE [LARGE SCALE GENOMIC DNA]</scope>
    <source>
        <strain evidence="3">CBS 109288 / IBT 7711</strain>
    </source>
</reference>
<sequence length="243" mass="27697">MSLPDIPCLTNPSHSYKIHRFHPPPSDQPALPLYIPPCLANPPHRLHPPNHDQPLRIQIEGPLLAIQKILPEVSWHVPNHFSDFPMPGGPKLAELAFRTLYGRDVRPDVSRDIVVRDEYRGWLIEARPVVYVQLSRRILHLATKSTNVRIPSHLRMIDYYGVTFDHLVPTDDTNPEVLQINIVEIEDDDGAYANKYNPFGIDPTEYSGKKVLAVPRCCQKRKGTTDRQRVNDAVNSRGKEDSE</sequence>
<protein>
    <submittedName>
        <fullName evidence="2">Uncharacterized protein</fullName>
    </submittedName>
</protein>
<evidence type="ECO:0000313" key="2">
    <source>
        <dbReference type="EMBL" id="KEY75018.1"/>
    </source>
</evidence>
<proteinExistence type="predicted"/>
<accession>A0A084BBT9</accession>
<evidence type="ECO:0000256" key="1">
    <source>
        <dbReference type="SAM" id="MobiDB-lite"/>
    </source>
</evidence>
<gene>
    <name evidence="2" type="ORF">S7711_10452</name>
</gene>
<dbReference type="Proteomes" id="UP000028045">
    <property type="component" value="Unassembled WGS sequence"/>
</dbReference>